<keyword evidence="5" id="KW-1185">Reference proteome</keyword>
<organism evidence="4 5">
    <name type="scientific">Caldimonas aquatica</name>
    <dbReference type="NCBI Taxonomy" id="376175"/>
    <lineage>
        <taxon>Bacteria</taxon>
        <taxon>Pseudomonadati</taxon>
        <taxon>Pseudomonadota</taxon>
        <taxon>Betaproteobacteria</taxon>
        <taxon>Burkholderiales</taxon>
        <taxon>Sphaerotilaceae</taxon>
        <taxon>Caldimonas</taxon>
    </lineage>
</organism>
<feature type="domain" description="Zinc-ribbon" evidence="3">
    <location>
        <begin position="5"/>
        <end position="26"/>
    </location>
</feature>
<feature type="region of interest" description="Disordered" evidence="1">
    <location>
        <begin position="116"/>
        <end position="136"/>
    </location>
</feature>
<keyword evidence="2" id="KW-0472">Membrane</keyword>
<evidence type="ECO:0000313" key="4">
    <source>
        <dbReference type="EMBL" id="UZD55001.1"/>
    </source>
</evidence>
<accession>A0ABY6MSL2</accession>
<dbReference type="EMBL" id="CP110257">
    <property type="protein sequence ID" value="UZD55001.1"/>
    <property type="molecule type" value="Genomic_DNA"/>
</dbReference>
<evidence type="ECO:0000256" key="1">
    <source>
        <dbReference type="SAM" id="MobiDB-lite"/>
    </source>
</evidence>
<feature type="transmembrane region" description="Helical" evidence="2">
    <location>
        <begin position="144"/>
        <end position="162"/>
    </location>
</feature>
<evidence type="ECO:0000256" key="2">
    <source>
        <dbReference type="SAM" id="Phobius"/>
    </source>
</evidence>
<sequence length="381" mass="36791">MSVSCLECGAENREEAKFCRSCGFALARGSAAAAAPADELPPSALADTVPAALDEARPGPRTIDFDPTEAPPAPAPVPAPAPAPVPALAPAGAAPLAAPAPLAAGFGTSPAARLAQPEADGDLPEPVWASREPLPAGSGGGGRWALVIAALVCLGAAALWFGRTTRLPAVAAGSAAASASLAPVPASSGAEAPPVAAGAQGPSSTAAAPVAVPVAASGAAAGPAGVAEAPSPAGAARGVGAGDGAATPGAAPPRQAGARGPAGPKPAAPADPKPAPKVAAKAPSKPAPAAEAKPRSDVRGEPSRSTAARDEGAGPARPPAAADGSRTSAAAAAEPCAGKNFLMAIVCLKQECSKPAYAQHPKCVDFLEKERQREEREAMFR</sequence>
<keyword evidence="2" id="KW-1133">Transmembrane helix</keyword>
<dbReference type="Pfam" id="PF13240">
    <property type="entry name" value="Zn_Ribbon_1"/>
    <property type="match status" value="1"/>
</dbReference>
<dbReference type="InterPro" id="IPR026870">
    <property type="entry name" value="Zinc_ribbon_dom"/>
</dbReference>
<reference evidence="4" key="1">
    <citation type="submission" date="2022-10" db="EMBL/GenBank/DDBJ databases">
        <title>Complete genome sequence of Schlegelella aquatica LMG 23380.</title>
        <authorList>
            <person name="Musilova J."/>
            <person name="Kourilova X."/>
            <person name="Bezdicek M."/>
            <person name="Hermankova K."/>
            <person name="Obruca S."/>
            <person name="Sedlar K."/>
        </authorList>
    </citation>
    <scope>NUCLEOTIDE SEQUENCE</scope>
    <source>
        <strain evidence="4">LMG 23380</strain>
    </source>
</reference>
<feature type="region of interest" description="Disordered" evidence="1">
    <location>
        <begin position="55"/>
        <end position="81"/>
    </location>
</feature>
<feature type="compositionally biased region" description="Low complexity" evidence="1">
    <location>
        <begin position="244"/>
        <end position="262"/>
    </location>
</feature>
<feature type="region of interest" description="Disordered" evidence="1">
    <location>
        <begin position="184"/>
        <end position="204"/>
    </location>
</feature>
<keyword evidence="2" id="KW-0812">Transmembrane</keyword>
<feature type="compositionally biased region" description="Basic and acidic residues" evidence="1">
    <location>
        <begin position="292"/>
        <end position="312"/>
    </location>
</feature>
<name>A0ABY6MSL2_9BURK</name>
<proteinExistence type="predicted"/>
<feature type="compositionally biased region" description="Pro residues" evidence="1">
    <location>
        <begin position="69"/>
        <end position="81"/>
    </location>
</feature>
<feature type="compositionally biased region" description="Low complexity" evidence="1">
    <location>
        <begin position="276"/>
        <end position="291"/>
    </location>
</feature>
<feature type="region of interest" description="Disordered" evidence="1">
    <location>
        <begin position="222"/>
        <end position="332"/>
    </location>
</feature>
<dbReference type="RefSeq" id="WP_264892721.1">
    <property type="nucleotide sequence ID" value="NZ_CP110257.1"/>
</dbReference>
<gene>
    <name evidence="4" type="ORF">OMP39_15260</name>
</gene>
<evidence type="ECO:0000259" key="3">
    <source>
        <dbReference type="Pfam" id="PF13240"/>
    </source>
</evidence>
<feature type="compositionally biased region" description="Low complexity" evidence="1">
    <location>
        <begin position="222"/>
        <end position="236"/>
    </location>
</feature>
<evidence type="ECO:0000313" key="5">
    <source>
        <dbReference type="Proteomes" id="UP001163266"/>
    </source>
</evidence>
<dbReference type="Proteomes" id="UP001163266">
    <property type="component" value="Chromosome"/>
</dbReference>
<feature type="compositionally biased region" description="Low complexity" evidence="1">
    <location>
        <begin position="313"/>
        <end position="332"/>
    </location>
</feature>
<protein>
    <submittedName>
        <fullName evidence="4">Zinc ribbon domain-containing protein</fullName>
    </submittedName>
</protein>
<feature type="compositionally biased region" description="Pro residues" evidence="1">
    <location>
        <begin position="263"/>
        <end position="275"/>
    </location>
</feature>